<name>A0A2M9CH69_9MICO</name>
<dbReference type="OrthoDB" id="3827359at2"/>
<comment type="caution">
    <text evidence="1">The sequence shown here is derived from an EMBL/GenBank/DDBJ whole genome shotgun (WGS) entry which is preliminary data.</text>
</comment>
<accession>A0A2M9CH69</accession>
<reference evidence="1 2" key="1">
    <citation type="submission" date="2017-11" db="EMBL/GenBank/DDBJ databases">
        <title>Genomic Encyclopedia of Archaeal and Bacterial Type Strains, Phase II (KMG-II): From Individual Species to Whole Genera.</title>
        <authorList>
            <person name="Goeker M."/>
        </authorList>
    </citation>
    <scope>NUCLEOTIDE SEQUENCE [LARGE SCALE GENOMIC DNA]</scope>
    <source>
        <strain evidence="1 2">DSM 27393</strain>
    </source>
</reference>
<dbReference type="EMBL" id="PGFF01000001">
    <property type="protein sequence ID" value="PJJ71266.1"/>
    <property type="molecule type" value="Genomic_DNA"/>
</dbReference>
<dbReference type="Proteomes" id="UP000228758">
    <property type="component" value="Unassembled WGS sequence"/>
</dbReference>
<evidence type="ECO:0000313" key="2">
    <source>
        <dbReference type="Proteomes" id="UP000228758"/>
    </source>
</evidence>
<gene>
    <name evidence="1" type="ORF">CLV46_0808</name>
</gene>
<dbReference type="AlphaFoldDB" id="A0A2M9CH69"/>
<sequence>MRWNNLFDDLESQLEQELGAEQLDVAAEEERLRLSRLTVRERLIALHRTRPGDPVRVELRDGTVLDAVPTAFGRDWMAVDVRTEGVHRAAGVLPLAAVRTLTLTRAQIPDTLVAGAADEPASALSARLGLPFVLRDLCRRRAAVAVALPGATLRGTIDRVGRDHVDLALHDPAEPRRESAVQGYRIVAFDQLLLVWI</sequence>
<keyword evidence="2" id="KW-1185">Reference proteome</keyword>
<evidence type="ECO:0000313" key="1">
    <source>
        <dbReference type="EMBL" id="PJJ71266.1"/>
    </source>
</evidence>
<organism evidence="1 2">
    <name type="scientific">Diaminobutyricimonas aerilata</name>
    <dbReference type="NCBI Taxonomy" id="1162967"/>
    <lineage>
        <taxon>Bacteria</taxon>
        <taxon>Bacillati</taxon>
        <taxon>Actinomycetota</taxon>
        <taxon>Actinomycetes</taxon>
        <taxon>Micrococcales</taxon>
        <taxon>Microbacteriaceae</taxon>
        <taxon>Diaminobutyricimonas</taxon>
    </lineage>
</organism>
<protein>
    <submittedName>
        <fullName evidence="1">Uncharacterized protein</fullName>
    </submittedName>
</protein>
<proteinExistence type="predicted"/>
<dbReference type="RefSeq" id="WP_100363582.1">
    <property type="nucleotide sequence ID" value="NZ_PGFF01000001.1"/>
</dbReference>